<dbReference type="SUPFAM" id="SSF53335">
    <property type="entry name" value="S-adenosyl-L-methionine-dependent methyltransferases"/>
    <property type="match status" value="1"/>
</dbReference>
<dbReference type="InterPro" id="IPR029063">
    <property type="entry name" value="SAM-dependent_MTases_sf"/>
</dbReference>
<dbReference type="GO" id="GO:0008757">
    <property type="term" value="F:S-adenosylmethionine-dependent methyltransferase activity"/>
    <property type="evidence" value="ECO:0007669"/>
    <property type="project" value="InterPro"/>
</dbReference>
<evidence type="ECO:0000256" key="2">
    <source>
        <dbReference type="ARBA" id="ARBA00022603"/>
    </source>
</evidence>
<evidence type="ECO:0000259" key="5">
    <source>
        <dbReference type="Pfam" id="PF08241"/>
    </source>
</evidence>
<sequence>MHEETLKEMARQLRQPHGEHAAEVGERMNKGNQEINLLTIQTLDAQANDVILEIGMGNGFFVKDILSLAPAIHYIGCDFSEPMVEAAILLNKEFINNSQAKFFVASADALPFESPTFNKVFTVNTIYFWDNPASVLHELKRVLKPQGQLLIAIRPKEIMEQYAFTQYGFTMYTKEDLSLLLEENGFKIIQAIEAQEPDQEINGETIKVGSLIICAEKA</sequence>
<evidence type="ECO:0000256" key="4">
    <source>
        <dbReference type="ARBA" id="ARBA00025707"/>
    </source>
</evidence>
<evidence type="ECO:0000256" key="1">
    <source>
        <dbReference type="ARBA" id="ARBA00005189"/>
    </source>
</evidence>
<name>A0A4Q5M4T5_9BACT</name>
<dbReference type="EMBL" id="SEWF01000002">
    <property type="protein sequence ID" value="RYU97486.1"/>
    <property type="molecule type" value="Genomic_DNA"/>
</dbReference>
<dbReference type="InterPro" id="IPR013216">
    <property type="entry name" value="Methyltransf_11"/>
</dbReference>
<protein>
    <submittedName>
        <fullName evidence="6">Class I SAM-dependent methyltransferase</fullName>
    </submittedName>
</protein>
<dbReference type="Proteomes" id="UP000293162">
    <property type="component" value="Unassembled WGS sequence"/>
</dbReference>
<feature type="domain" description="Methyltransferase type 11" evidence="5">
    <location>
        <begin position="52"/>
        <end position="151"/>
    </location>
</feature>
<keyword evidence="2 6" id="KW-0489">Methyltransferase</keyword>
<organism evidence="6 7">
    <name type="scientific">Emticicia agri</name>
    <dbReference type="NCBI Taxonomy" id="2492393"/>
    <lineage>
        <taxon>Bacteria</taxon>
        <taxon>Pseudomonadati</taxon>
        <taxon>Bacteroidota</taxon>
        <taxon>Cytophagia</taxon>
        <taxon>Cytophagales</taxon>
        <taxon>Leadbetterellaceae</taxon>
        <taxon>Emticicia</taxon>
    </lineage>
</organism>
<dbReference type="AlphaFoldDB" id="A0A4Q5M4T5"/>
<dbReference type="Pfam" id="PF08241">
    <property type="entry name" value="Methyltransf_11"/>
    <property type="match status" value="1"/>
</dbReference>
<comment type="pathway">
    <text evidence="1">Lipid metabolism.</text>
</comment>
<dbReference type="CDD" id="cd02440">
    <property type="entry name" value="AdoMet_MTases"/>
    <property type="match status" value="1"/>
</dbReference>
<proteinExistence type="predicted"/>
<dbReference type="PANTHER" id="PTHR44307:SF2">
    <property type="entry name" value="PHOSPHOETHANOLAMINE METHYLTRANSFERASE ISOFORM X1"/>
    <property type="match status" value="1"/>
</dbReference>
<keyword evidence="3 6" id="KW-0808">Transferase</keyword>
<comment type="caution">
    <text evidence="6">The sequence shown here is derived from an EMBL/GenBank/DDBJ whole genome shotgun (WGS) entry which is preliminary data.</text>
</comment>
<evidence type="ECO:0000256" key="3">
    <source>
        <dbReference type="ARBA" id="ARBA00022679"/>
    </source>
</evidence>
<comment type="pathway">
    <text evidence="4">Phospholipid metabolism.</text>
</comment>
<dbReference type="Gene3D" id="3.40.50.150">
    <property type="entry name" value="Vaccinia Virus protein VP39"/>
    <property type="match status" value="1"/>
</dbReference>
<dbReference type="PANTHER" id="PTHR44307">
    <property type="entry name" value="PHOSPHOETHANOLAMINE METHYLTRANSFERASE"/>
    <property type="match status" value="1"/>
</dbReference>
<evidence type="ECO:0000313" key="6">
    <source>
        <dbReference type="EMBL" id="RYU97486.1"/>
    </source>
</evidence>
<accession>A0A4Q5M4T5</accession>
<gene>
    <name evidence="6" type="ORF">EWM59_02000</name>
</gene>
<dbReference type="OrthoDB" id="9770553at2"/>
<dbReference type="RefSeq" id="WP_130019268.1">
    <property type="nucleotide sequence ID" value="NZ_SEWF01000002.1"/>
</dbReference>
<keyword evidence="7" id="KW-1185">Reference proteome</keyword>
<evidence type="ECO:0000313" key="7">
    <source>
        <dbReference type="Proteomes" id="UP000293162"/>
    </source>
</evidence>
<reference evidence="6 7" key="1">
    <citation type="submission" date="2019-02" db="EMBL/GenBank/DDBJ databases">
        <title>Bacterial novel species Emticicia sp. 17J42-9 isolated from soil.</title>
        <authorList>
            <person name="Jung H.-Y."/>
        </authorList>
    </citation>
    <scope>NUCLEOTIDE SEQUENCE [LARGE SCALE GENOMIC DNA]</scope>
    <source>
        <strain evidence="6 7">17J42-9</strain>
    </source>
</reference>
<dbReference type="GO" id="GO:0032259">
    <property type="term" value="P:methylation"/>
    <property type="evidence" value="ECO:0007669"/>
    <property type="project" value="UniProtKB-KW"/>
</dbReference>